<evidence type="ECO:0000313" key="2">
    <source>
        <dbReference type="EMBL" id="EGZ26522.1"/>
    </source>
</evidence>
<feature type="region of interest" description="Disordered" evidence="1">
    <location>
        <begin position="31"/>
        <end position="79"/>
    </location>
</feature>
<accession>G4YGI7</accession>
<dbReference type="AlphaFoldDB" id="G4YGI7"/>
<dbReference type="GeneID" id="20652695"/>
<evidence type="ECO:0000256" key="1">
    <source>
        <dbReference type="SAM" id="MobiDB-lite"/>
    </source>
</evidence>
<keyword evidence="3" id="KW-1185">Reference proteome</keyword>
<feature type="compositionally biased region" description="Polar residues" evidence="1">
    <location>
        <begin position="69"/>
        <end position="79"/>
    </location>
</feature>
<dbReference type="EMBL" id="JH159151">
    <property type="protein sequence ID" value="EGZ26522.1"/>
    <property type="molecule type" value="Genomic_DNA"/>
</dbReference>
<feature type="non-terminal residue" evidence="2">
    <location>
        <position position="1"/>
    </location>
</feature>
<dbReference type="RefSeq" id="XP_009513797.1">
    <property type="nucleotide sequence ID" value="XM_009515502.1"/>
</dbReference>
<reference evidence="2 3" key="1">
    <citation type="journal article" date="2006" name="Science">
        <title>Phytophthora genome sequences uncover evolutionary origins and mechanisms of pathogenesis.</title>
        <authorList>
            <person name="Tyler B.M."/>
            <person name="Tripathy S."/>
            <person name="Zhang X."/>
            <person name="Dehal P."/>
            <person name="Jiang R.H."/>
            <person name="Aerts A."/>
            <person name="Arredondo F.D."/>
            <person name="Baxter L."/>
            <person name="Bensasson D."/>
            <person name="Beynon J.L."/>
            <person name="Chapman J."/>
            <person name="Damasceno C.M."/>
            <person name="Dorrance A.E."/>
            <person name="Dou D."/>
            <person name="Dickerman A.W."/>
            <person name="Dubchak I.L."/>
            <person name="Garbelotto M."/>
            <person name="Gijzen M."/>
            <person name="Gordon S.G."/>
            <person name="Govers F."/>
            <person name="Grunwald N.J."/>
            <person name="Huang W."/>
            <person name="Ivors K.L."/>
            <person name="Jones R.W."/>
            <person name="Kamoun S."/>
            <person name="Krampis K."/>
            <person name="Lamour K.H."/>
            <person name="Lee M.K."/>
            <person name="McDonald W.H."/>
            <person name="Medina M."/>
            <person name="Meijer H.J."/>
            <person name="Nordberg E.K."/>
            <person name="Maclean D.J."/>
            <person name="Ospina-Giraldo M.D."/>
            <person name="Morris P.F."/>
            <person name="Phuntumart V."/>
            <person name="Putnam N.H."/>
            <person name="Rash S."/>
            <person name="Rose J.K."/>
            <person name="Sakihama Y."/>
            <person name="Salamov A.A."/>
            <person name="Savidor A."/>
            <person name="Scheuring C.F."/>
            <person name="Smith B.M."/>
            <person name="Sobral B.W."/>
            <person name="Terry A."/>
            <person name="Torto-Alalibo T.A."/>
            <person name="Win J."/>
            <person name="Xu Z."/>
            <person name="Zhang H."/>
            <person name="Grigoriev I.V."/>
            <person name="Rokhsar D.S."/>
            <person name="Boore J.L."/>
        </authorList>
    </citation>
    <scope>NUCLEOTIDE SEQUENCE [LARGE SCALE GENOMIC DNA]</scope>
    <source>
        <strain evidence="2 3">P6497</strain>
    </source>
</reference>
<dbReference type="KEGG" id="psoj:PHYSODRAFT_442116"/>
<proteinExistence type="predicted"/>
<evidence type="ECO:0000313" key="3">
    <source>
        <dbReference type="Proteomes" id="UP000002640"/>
    </source>
</evidence>
<protein>
    <submittedName>
        <fullName evidence="2">Uncharacterized protein</fullName>
    </submittedName>
</protein>
<feature type="non-terminal residue" evidence="2">
    <location>
        <position position="128"/>
    </location>
</feature>
<sequence length="128" mass="13180">QAPVSKTHCAASSSSAFACCAPPLRKECDIKSPVAPGGSATRFKKRLTAKPSDTGSASSRSTRGAPASGSWTLVDTSSGSWLKREPHGASCVVRATVNAGRGQVKKSALSGTSVRPCSSAVFTRSRRK</sequence>
<feature type="compositionally biased region" description="Polar residues" evidence="1">
    <location>
        <begin position="51"/>
        <end position="62"/>
    </location>
</feature>
<dbReference type="InParanoid" id="G4YGI7"/>
<gene>
    <name evidence="2" type="ORF">PHYSODRAFT_442116</name>
</gene>
<organism evidence="2 3">
    <name type="scientific">Phytophthora sojae (strain P6497)</name>
    <name type="common">Soybean stem and root rot agent</name>
    <name type="synonym">Phytophthora megasperma f. sp. glycines</name>
    <dbReference type="NCBI Taxonomy" id="1094619"/>
    <lineage>
        <taxon>Eukaryota</taxon>
        <taxon>Sar</taxon>
        <taxon>Stramenopiles</taxon>
        <taxon>Oomycota</taxon>
        <taxon>Peronosporomycetes</taxon>
        <taxon>Peronosporales</taxon>
        <taxon>Peronosporaceae</taxon>
        <taxon>Phytophthora</taxon>
    </lineage>
</organism>
<name>G4YGI7_PHYSP</name>
<dbReference type="Proteomes" id="UP000002640">
    <property type="component" value="Unassembled WGS sequence"/>
</dbReference>